<dbReference type="CDD" id="cd17393">
    <property type="entry name" value="MFS_MosC_like"/>
    <property type="match status" value="1"/>
</dbReference>
<evidence type="ECO:0000256" key="4">
    <source>
        <dbReference type="ARBA" id="ARBA00023136"/>
    </source>
</evidence>
<protein>
    <submittedName>
        <fullName evidence="6">MFS transporter</fullName>
    </submittedName>
</protein>
<evidence type="ECO:0000256" key="1">
    <source>
        <dbReference type="ARBA" id="ARBA00004141"/>
    </source>
</evidence>
<evidence type="ECO:0000256" key="2">
    <source>
        <dbReference type="ARBA" id="ARBA00022692"/>
    </source>
</evidence>
<keyword evidence="7" id="KW-1185">Reference proteome</keyword>
<feature type="transmembrane region" description="Helical" evidence="5">
    <location>
        <begin position="260"/>
        <end position="281"/>
    </location>
</feature>
<organism evidence="6 7">
    <name type="scientific">Phytoactinopolyspora halophila</name>
    <dbReference type="NCBI Taxonomy" id="1981511"/>
    <lineage>
        <taxon>Bacteria</taxon>
        <taxon>Bacillati</taxon>
        <taxon>Actinomycetota</taxon>
        <taxon>Actinomycetes</taxon>
        <taxon>Jiangellales</taxon>
        <taxon>Jiangellaceae</taxon>
        <taxon>Phytoactinopolyspora</taxon>
    </lineage>
</organism>
<feature type="transmembrane region" description="Helical" evidence="5">
    <location>
        <begin position="85"/>
        <end position="103"/>
    </location>
</feature>
<evidence type="ECO:0000256" key="5">
    <source>
        <dbReference type="SAM" id="Phobius"/>
    </source>
</evidence>
<comment type="caution">
    <text evidence="6">The sequence shown here is derived from an EMBL/GenBank/DDBJ whole genome shotgun (WGS) entry which is preliminary data.</text>
</comment>
<name>A0A329R099_9ACTN</name>
<feature type="transmembrane region" description="Helical" evidence="5">
    <location>
        <begin position="346"/>
        <end position="367"/>
    </location>
</feature>
<dbReference type="PANTHER" id="PTHR23514">
    <property type="entry name" value="BYPASS OF STOP CODON PROTEIN 6"/>
    <property type="match status" value="1"/>
</dbReference>
<reference evidence="6 7" key="1">
    <citation type="submission" date="2018-06" db="EMBL/GenBank/DDBJ databases">
        <title>Phytoactinopolyspora halophila sp. nov., a novel halophilic actinomycete isolated from a saline soil in China.</title>
        <authorList>
            <person name="Tang S.-K."/>
        </authorList>
    </citation>
    <scope>NUCLEOTIDE SEQUENCE [LARGE SCALE GENOMIC DNA]</scope>
    <source>
        <strain evidence="6 7">YIM 96934</strain>
    </source>
</reference>
<feature type="transmembrane region" description="Helical" evidence="5">
    <location>
        <begin position="373"/>
        <end position="394"/>
    </location>
</feature>
<dbReference type="SUPFAM" id="SSF103473">
    <property type="entry name" value="MFS general substrate transporter"/>
    <property type="match status" value="1"/>
</dbReference>
<comment type="subcellular location">
    <subcellularLocation>
        <location evidence="1">Membrane</location>
        <topology evidence="1">Multi-pass membrane protein</topology>
    </subcellularLocation>
</comment>
<dbReference type="Gene3D" id="1.20.1250.20">
    <property type="entry name" value="MFS general substrate transporter like domains"/>
    <property type="match status" value="1"/>
</dbReference>
<feature type="transmembrane region" description="Helical" evidence="5">
    <location>
        <begin position="288"/>
        <end position="306"/>
    </location>
</feature>
<dbReference type="PANTHER" id="PTHR23514:SF13">
    <property type="entry name" value="INNER MEMBRANE PROTEIN YBJJ"/>
    <property type="match status" value="1"/>
</dbReference>
<dbReference type="RefSeq" id="WP_112257000.1">
    <property type="nucleotide sequence ID" value="NZ_QMIG01000002.1"/>
</dbReference>
<dbReference type="AlphaFoldDB" id="A0A329R099"/>
<feature type="transmembrane region" description="Helical" evidence="5">
    <location>
        <begin position="176"/>
        <end position="197"/>
    </location>
</feature>
<sequence length="405" mass="41076">MALHYHEPSHPPRHIRHARTAIFTVFATNGFGFASWMARIPHVRDALDLEPGELGRLLLALACGAVLALPTAGFVVGWLGAARTVAIGSLVAGSGLIISAFAADVIGSVAVTGIGLFALGYGTGSWDVAMNVEGAAVERLLDRHIMPRFHALFSLGTVVGAGLGAGLTWLGVSVAVHLTTIGAGVVVVTLLSTRHFLPARTPAERDATGPTISAWHAWREPRTLLIGVMVLCFALIEGIANDWLAVGLVDGYGVGNATGAAGFAIFVAAMTAGRLGGPWVLERYGRPAVIRASGMTSAAGVLMVVFGGTPVVAVAGVLLWGCGAALGFPVGMSAAADDPQRAAARVAVVSSIGYTAFLAGPPLLGWIGDHEGVLRALLVAGVAGVVGSAVGVAVRAARPSSTSAG</sequence>
<feature type="transmembrane region" description="Helical" evidence="5">
    <location>
        <begin position="21"/>
        <end position="38"/>
    </location>
</feature>
<dbReference type="InterPro" id="IPR051788">
    <property type="entry name" value="MFS_Transporter"/>
</dbReference>
<accession>A0A329R099</accession>
<dbReference type="Proteomes" id="UP000250462">
    <property type="component" value="Unassembled WGS sequence"/>
</dbReference>
<feature type="transmembrane region" description="Helical" evidence="5">
    <location>
        <begin position="58"/>
        <end position="78"/>
    </location>
</feature>
<evidence type="ECO:0000313" key="6">
    <source>
        <dbReference type="EMBL" id="RAW18044.1"/>
    </source>
</evidence>
<dbReference type="Pfam" id="PF07690">
    <property type="entry name" value="MFS_1"/>
    <property type="match status" value="1"/>
</dbReference>
<dbReference type="GO" id="GO:0016020">
    <property type="term" value="C:membrane"/>
    <property type="evidence" value="ECO:0007669"/>
    <property type="project" value="UniProtKB-SubCell"/>
</dbReference>
<proteinExistence type="predicted"/>
<keyword evidence="3 5" id="KW-1133">Transmembrane helix</keyword>
<dbReference type="InterPro" id="IPR011701">
    <property type="entry name" value="MFS"/>
</dbReference>
<keyword evidence="2 5" id="KW-0812">Transmembrane</keyword>
<feature type="transmembrane region" description="Helical" evidence="5">
    <location>
        <begin position="109"/>
        <end position="129"/>
    </location>
</feature>
<dbReference type="InterPro" id="IPR036259">
    <property type="entry name" value="MFS_trans_sf"/>
</dbReference>
<feature type="transmembrane region" description="Helical" evidence="5">
    <location>
        <begin position="149"/>
        <end position="170"/>
    </location>
</feature>
<gene>
    <name evidence="6" type="ORF">DPM12_04225</name>
</gene>
<feature type="transmembrane region" description="Helical" evidence="5">
    <location>
        <begin position="223"/>
        <end position="240"/>
    </location>
</feature>
<keyword evidence="4 5" id="KW-0472">Membrane</keyword>
<feature type="transmembrane region" description="Helical" evidence="5">
    <location>
        <begin position="312"/>
        <end position="334"/>
    </location>
</feature>
<evidence type="ECO:0000313" key="7">
    <source>
        <dbReference type="Proteomes" id="UP000250462"/>
    </source>
</evidence>
<dbReference type="EMBL" id="QMIG01000002">
    <property type="protein sequence ID" value="RAW18044.1"/>
    <property type="molecule type" value="Genomic_DNA"/>
</dbReference>
<dbReference type="OrthoDB" id="9809599at2"/>
<dbReference type="GO" id="GO:0022857">
    <property type="term" value="F:transmembrane transporter activity"/>
    <property type="evidence" value="ECO:0007669"/>
    <property type="project" value="InterPro"/>
</dbReference>
<evidence type="ECO:0000256" key="3">
    <source>
        <dbReference type="ARBA" id="ARBA00022989"/>
    </source>
</evidence>